<dbReference type="InterPro" id="IPR036097">
    <property type="entry name" value="HisK_dim/P_sf"/>
</dbReference>
<dbReference type="PANTHER" id="PTHR43547">
    <property type="entry name" value="TWO-COMPONENT HISTIDINE KINASE"/>
    <property type="match status" value="1"/>
</dbReference>
<dbReference type="PROSITE" id="PS50110">
    <property type="entry name" value="RESPONSE_REGULATORY"/>
    <property type="match status" value="1"/>
</dbReference>
<dbReference type="KEGG" id="csn:Cyast_2105"/>
<dbReference type="Pfam" id="PF00072">
    <property type="entry name" value="Response_reg"/>
    <property type="match status" value="1"/>
</dbReference>
<dbReference type="InterPro" id="IPR011006">
    <property type="entry name" value="CheY-like_superfamily"/>
</dbReference>
<evidence type="ECO:0000259" key="8">
    <source>
        <dbReference type="PROSITE" id="PS50109"/>
    </source>
</evidence>
<dbReference type="SUPFAM" id="SSF55874">
    <property type="entry name" value="ATPase domain of HSP90 chaperone/DNA topoisomerase II/histidine kinase"/>
    <property type="match status" value="1"/>
</dbReference>
<dbReference type="Gene3D" id="3.40.50.2300">
    <property type="match status" value="1"/>
</dbReference>
<dbReference type="SUPFAM" id="SSF47384">
    <property type="entry name" value="Homodimeric domain of signal transducing histidine kinase"/>
    <property type="match status" value="1"/>
</dbReference>
<accession>K9YNQ6</accession>
<dbReference type="Pfam" id="PF02518">
    <property type="entry name" value="HATPase_c"/>
    <property type="match status" value="1"/>
</dbReference>
<dbReference type="SMART" id="SM00388">
    <property type="entry name" value="HisKA"/>
    <property type="match status" value="1"/>
</dbReference>
<dbReference type="Gene3D" id="3.30.565.10">
    <property type="entry name" value="Histidine kinase-like ATPase, C-terminal domain"/>
    <property type="match status" value="1"/>
</dbReference>
<dbReference type="SUPFAM" id="SSF52172">
    <property type="entry name" value="CheY-like"/>
    <property type="match status" value="1"/>
</dbReference>
<dbReference type="AlphaFoldDB" id="K9YNQ6"/>
<dbReference type="InterPro" id="IPR004358">
    <property type="entry name" value="Sig_transdc_His_kin-like_C"/>
</dbReference>
<gene>
    <name evidence="10" type="ordered locus">Cyast_2105</name>
</gene>
<organism evidence="10 11">
    <name type="scientific">Cyanobacterium stanieri (strain ATCC 29140 / PCC 7202)</name>
    <dbReference type="NCBI Taxonomy" id="292563"/>
    <lineage>
        <taxon>Bacteria</taxon>
        <taxon>Bacillati</taxon>
        <taxon>Cyanobacteriota</taxon>
        <taxon>Cyanophyceae</taxon>
        <taxon>Oscillatoriophycideae</taxon>
        <taxon>Chroococcales</taxon>
        <taxon>Geminocystaceae</taxon>
        <taxon>Cyanobacterium</taxon>
    </lineage>
</organism>
<proteinExistence type="predicted"/>
<keyword evidence="6" id="KW-0902">Two-component regulatory system</keyword>
<dbReference type="InterPro" id="IPR001789">
    <property type="entry name" value="Sig_transdc_resp-reg_receiver"/>
</dbReference>
<dbReference type="PROSITE" id="PS50109">
    <property type="entry name" value="HIS_KIN"/>
    <property type="match status" value="1"/>
</dbReference>
<comment type="catalytic activity">
    <reaction evidence="1">
        <text>ATP + protein L-histidine = ADP + protein N-phospho-L-histidine.</text>
        <dbReference type="EC" id="2.7.13.3"/>
    </reaction>
</comment>
<evidence type="ECO:0000256" key="3">
    <source>
        <dbReference type="ARBA" id="ARBA00022553"/>
    </source>
</evidence>
<dbReference type="EMBL" id="CP003940">
    <property type="protein sequence ID" value="AFZ48055.1"/>
    <property type="molecule type" value="Genomic_DNA"/>
</dbReference>
<dbReference type="STRING" id="292563.Cyast_2105"/>
<dbReference type="CDD" id="cd00075">
    <property type="entry name" value="HATPase"/>
    <property type="match status" value="1"/>
</dbReference>
<dbReference type="SMART" id="SM00387">
    <property type="entry name" value="HATPase_c"/>
    <property type="match status" value="1"/>
</dbReference>
<feature type="modified residue" description="4-aspartylphosphate" evidence="7">
    <location>
        <position position="53"/>
    </location>
</feature>
<evidence type="ECO:0000256" key="2">
    <source>
        <dbReference type="ARBA" id="ARBA00012438"/>
    </source>
</evidence>
<evidence type="ECO:0000259" key="9">
    <source>
        <dbReference type="PROSITE" id="PS50110"/>
    </source>
</evidence>
<evidence type="ECO:0000256" key="6">
    <source>
        <dbReference type="ARBA" id="ARBA00023012"/>
    </source>
</evidence>
<evidence type="ECO:0000313" key="10">
    <source>
        <dbReference type="EMBL" id="AFZ48055.1"/>
    </source>
</evidence>
<dbReference type="InterPro" id="IPR003594">
    <property type="entry name" value="HATPase_dom"/>
</dbReference>
<dbReference type="GO" id="GO:0000155">
    <property type="term" value="F:phosphorelay sensor kinase activity"/>
    <property type="evidence" value="ECO:0007669"/>
    <property type="project" value="InterPro"/>
</dbReference>
<dbReference type="eggNOG" id="COG2205">
    <property type="taxonomic scope" value="Bacteria"/>
</dbReference>
<dbReference type="Proteomes" id="UP000010483">
    <property type="component" value="Chromosome"/>
</dbReference>
<keyword evidence="3 7" id="KW-0597">Phosphoprotein</keyword>
<dbReference type="PRINTS" id="PR00344">
    <property type="entry name" value="BCTRLSENSOR"/>
</dbReference>
<evidence type="ECO:0000256" key="4">
    <source>
        <dbReference type="ARBA" id="ARBA00022679"/>
    </source>
</evidence>
<keyword evidence="4" id="KW-0808">Transferase</keyword>
<dbReference type="SMART" id="SM00448">
    <property type="entry name" value="REC"/>
    <property type="match status" value="1"/>
</dbReference>
<dbReference type="FunFam" id="3.30.565.10:FF:000006">
    <property type="entry name" value="Sensor histidine kinase WalK"/>
    <property type="match status" value="1"/>
</dbReference>
<dbReference type="Pfam" id="PF00512">
    <property type="entry name" value="HisKA"/>
    <property type="match status" value="1"/>
</dbReference>
<dbReference type="EC" id="2.7.13.3" evidence="2"/>
<dbReference type="InterPro" id="IPR003661">
    <property type="entry name" value="HisK_dim/P_dom"/>
</dbReference>
<dbReference type="BioCyc" id="CSTA292563:G1353-2109-MONOMER"/>
<dbReference type="CDD" id="cd17534">
    <property type="entry name" value="REC_DC-like"/>
    <property type="match status" value="1"/>
</dbReference>
<evidence type="ECO:0000313" key="11">
    <source>
        <dbReference type="Proteomes" id="UP000010483"/>
    </source>
</evidence>
<evidence type="ECO:0000256" key="7">
    <source>
        <dbReference type="PROSITE-ProRule" id="PRU00169"/>
    </source>
</evidence>
<protein>
    <recommendedName>
        <fullName evidence="2">histidine kinase</fullName>
        <ecNumber evidence="2">2.7.13.3</ecNumber>
    </recommendedName>
</protein>
<dbReference type="Gene3D" id="1.10.287.130">
    <property type="match status" value="1"/>
</dbReference>
<dbReference type="InterPro" id="IPR005467">
    <property type="entry name" value="His_kinase_dom"/>
</dbReference>
<keyword evidence="11" id="KW-1185">Reference proteome</keyword>
<feature type="domain" description="Histidine kinase" evidence="8">
    <location>
        <begin position="147"/>
        <end position="362"/>
    </location>
</feature>
<reference evidence="11" key="1">
    <citation type="journal article" date="2013" name="Proc. Natl. Acad. Sci. U.S.A.">
        <title>Improving the coverage of the cyanobacterial phylum using diversity-driven genome sequencing.</title>
        <authorList>
            <person name="Shih P.M."/>
            <person name="Wu D."/>
            <person name="Latifi A."/>
            <person name="Axen S.D."/>
            <person name="Fewer D.P."/>
            <person name="Talla E."/>
            <person name="Calteau A."/>
            <person name="Cai F."/>
            <person name="Tandeau de Marsac N."/>
            <person name="Rippka R."/>
            <person name="Herdman M."/>
            <person name="Sivonen K."/>
            <person name="Coursin T."/>
            <person name="Laurent T."/>
            <person name="Goodwin L."/>
            <person name="Nolan M."/>
            <person name="Davenport K.W."/>
            <person name="Han C.S."/>
            <person name="Rubin E.M."/>
            <person name="Eisen J.A."/>
            <person name="Woyke T."/>
            <person name="Gugger M."/>
            <person name="Kerfeld C.A."/>
        </authorList>
    </citation>
    <scope>NUCLEOTIDE SEQUENCE [LARGE SCALE GENOMIC DNA]</scope>
    <source>
        <strain evidence="11">ATCC 29140 / PCC 7202</strain>
    </source>
</reference>
<evidence type="ECO:0000256" key="5">
    <source>
        <dbReference type="ARBA" id="ARBA00022777"/>
    </source>
</evidence>
<evidence type="ECO:0000256" key="1">
    <source>
        <dbReference type="ARBA" id="ARBA00000085"/>
    </source>
</evidence>
<dbReference type="InterPro" id="IPR036890">
    <property type="entry name" value="HATPase_C_sf"/>
</dbReference>
<name>K9YNQ6_CYASC</name>
<sequence length="365" mass="41143">MHRILIVEDELIAAESLSLDLKKLGYEVIGIVSTGEKAINKARESSPDLILMDIMLKGSMDGITAAHEIYQECKIPIVYLSAYADPETLQRAQQIPAYGYLVKPYKIADITTTITIALAKFAEDNRRESNLLKQEKLNKIKTQALATASHDLRAPLTSILGYTELIKDYGDKLSTDKKERYFNFIRSAIDEMNDSLEDLLLISKAEEGKITLYPDEFDLVQFLQSLVDEHNNLTDKHTINFNCQHSSYDAYLDKKMLHHILNNLISNAIKYSPDGGKIDLTLQCDRDHFFLIVQDYGIGIPDNYKHKLFQLFERADNVGGIKGNGLGLSIVKKAVEIHGGDIHVESEENKGTKFIINIPKICHNS</sequence>
<keyword evidence="5 10" id="KW-0418">Kinase</keyword>
<feature type="domain" description="Response regulatory" evidence="9">
    <location>
        <begin position="3"/>
        <end position="118"/>
    </location>
</feature>
<dbReference type="PANTHER" id="PTHR43547:SF2">
    <property type="entry name" value="HYBRID SIGNAL TRANSDUCTION HISTIDINE KINASE C"/>
    <property type="match status" value="1"/>
</dbReference>
<dbReference type="CDD" id="cd00082">
    <property type="entry name" value="HisKA"/>
    <property type="match status" value="1"/>
</dbReference>
<dbReference type="HOGENOM" id="CLU_000445_114_72_3"/>